<dbReference type="FunFam" id="1.20.120.1750:FF:000022">
    <property type="entry name" value="RBR-type E3 ubiquitin transferase"/>
    <property type="match status" value="1"/>
</dbReference>
<evidence type="ECO:0000256" key="5">
    <source>
        <dbReference type="ARBA" id="ARBA00022737"/>
    </source>
</evidence>
<dbReference type="EC" id="2.3.2.31" evidence="2"/>
<evidence type="ECO:0000256" key="1">
    <source>
        <dbReference type="ARBA" id="ARBA00001798"/>
    </source>
</evidence>
<dbReference type="Gene3D" id="3.30.40.10">
    <property type="entry name" value="Zinc/RING finger domain, C3HC4 (zinc finger)"/>
    <property type="match status" value="1"/>
</dbReference>
<proteinExistence type="predicted"/>
<dbReference type="InterPro" id="IPR044066">
    <property type="entry name" value="TRIAD_supradom"/>
</dbReference>
<reference evidence="14" key="1">
    <citation type="journal article" date="2023" name="Commun. Biol.">
        <title>Genome analysis of Parmales, the sister group of diatoms, reveals the evolutionary specialization of diatoms from phago-mixotrophs to photoautotrophs.</title>
        <authorList>
            <person name="Ban H."/>
            <person name="Sato S."/>
            <person name="Yoshikawa S."/>
            <person name="Yamada K."/>
            <person name="Nakamura Y."/>
            <person name="Ichinomiya M."/>
            <person name="Sato N."/>
            <person name="Blanc-Mathieu R."/>
            <person name="Endo H."/>
            <person name="Kuwata A."/>
            <person name="Ogata H."/>
        </authorList>
    </citation>
    <scope>NUCLEOTIDE SEQUENCE [LARGE SCALE GENOMIC DNA]</scope>
</reference>
<dbReference type="PROSITE" id="PS50089">
    <property type="entry name" value="ZF_RING_2"/>
    <property type="match status" value="1"/>
</dbReference>
<dbReference type="OrthoDB" id="10009520at2759"/>
<dbReference type="InterPro" id="IPR045840">
    <property type="entry name" value="Ariadne"/>
</dbReference>
<dbReference type="GO" id="GO:0061630">
    <property type="term" value="F:ubiquitin protein ligase activity"/>
    <property type="evidence" value="ECO:0007669"/>
    <property type="project" value="UniProtKB-EC"/>
</dbReference>
<dbReference type="Pfam" id="PF21235">
    <property type="entry name" value="UBA_ARI1"/>
    <property type="match status" value="1"/>
</dbReference>
<feature type="domain" description="RING-type" evidence="12">
    <location>
        <begin position="181"/>
        <end position="391"/>
    </location>
</feature>
<name>A0A9W7G2Y8_9STRA</name>
<dbReference type="Gene3D" id="1.20.120.1750">
    <property type="match status" value="1"/>
</dbReference>
<comment type="catalytic activity">
    <reaction evidence="1">
        <text>[E2 ubiquitin-conjugating enzyme]-S-ubiquitinyl-L-cysteine + [acceptor protein]-L-lysine = [E2 ubiquitin-conjugating enzyme]-L-cysteine + [acceptor protein]-N(6)-ubiquitinyl-L-lysine.</text>
        <dbReference type="EC" id="2.3.2.31"/>
    </reaction>
</comment>
<feature type="compositionally biased region" description="Basic and acidic residues" evidence="10">
    <location>
        <begin position="41"/>
        <end position="57"/>
    </location>
</feature>
<keyword evidence="3" id="KW-0808">Transferase</keyword>
<organism evidence="13 14">
    <name type="scientific">Triparma columacea</name>
    <dbReference type="NCBI Taxonomy" id="722753"/>
    <lineage>
        <taxon>Eukaryota</taxon>
        <taxon>Sar</taxon>
        <taxon>Stramenopiles</taxon>
        <taxon>Ochrophyta</taxon>
        <taxon>Bolidophyceae</taxon>
        <taxon>Parmales</taxon>
        <taxon>Triparmaceae</taxon>
        <taxon>Triparma</taxon>
    </lineage>
</organism>
<keyword evidence="7" id="KW-0833">Ubl conjugation pathway</keyword>
<evidence type="ECO:0000256" key="3">
    <source>
        <dbReference type="ARBA" id="ARBA00022679"/>
    </source>
</evidence>
<dbReference type="Pfam" id="PF01485">
    <property type="entry name" value="IBR"/>
    <property type="match status" value="1"/>
</dbReference>
<dbReference type="Proteomes" id="UP001165065">
    <property type="component" value="Unassembled WGS sequence"/>
</dbReference>
<evidence type="ECO:0000256" key="7">
    <source>
        <dbReference type="ARBA" id="ARBA00022786"/>
    </source>
</evidence>
<dbReference type="AlphaFoldDB" id="A0A9W7G2Y8"/>
<evidence type="ECO:0000256" key="6">
    <source>
        <dbReference type="ARBA" id="ARBA00022771"/>
    </source>
</evidence>
<feature type="domain" description="RING-type" evidence="11">
    <location>
        <begin position="185"/>
        <end position="232"/>
    </location>
</feature>
<comment type="caution">
    <text evidence="13">The sequence shown here is derived from an EMBL/GenBank/DDBJ whole genome shotgun (WGS) entry which is preliminary data.</text>
</comment>
<sequence length="548" mass="61281">MSDSEDDYVYDYSDASSDEGDEMKTSPQQAKSPQEGDSDDEDRKPAAKKSMDIRGEVGVKTPSSKNANANPNAPPAHGSGRKSYDHSPTGSDYLSPAKNPDGLKLMEAEQVREEMHSLVCEITDMLGISEAVATVLMRMHKWNKEALLNAYMNDSNATLSKAGVLSKVQGEGGGATSGSGTGNTCNICCDDDFASDEMYAMSCGHSFCRDCWRGFLHSKVGDGPSCIYATCPAAGCPEVITEVEVSDVSKDVLPKFSTYQLRSYVNLNKLARWCPGAGCTKVASSKTGFGNIKCDCGNEFCIRCGLEPHSPVTCPDLAKWEEKCQNESETANWILANTKKCPKCFTRIEKNQGCNHMVCQQCKFEFCWICLAAWNEHGASTGGYYKCNKFASEGDNPNDQSDAAKAKRELDRYLHYYQRFHAHGQAQKFAKKQLAQTEQRMVQLQDGNSDTSWIDVQFLKTATEQLIECRRVLKYTYTFAYYLEDKDGIKERFEHHQEMLEKFTERLSELSEMDLEKMDRTDVVNMTRVVDKFVKNILKYVDEGMDID</sequence>
<dbReference type="Pfam" id="PF19422">
    <property type="entry name" value="Ariadne"/>
    <property type="match status" value="1"/>
</dbReference>
<dbReference type="PANTHER" id="PTHR11685">
    <property type="entry name" value="RBR FAMILY RING FINGER AND IBR DOMAIN-CONTAINING"/>
    <property type="match status" value="1"/>
</dbReference>
<evidence type="ECO:0000256" key="10">
    <source>
        <dbReference type="SAM" id="MobiDB-lite"/>
    </source>
</evidence>
<dbReference type="GO" id="GO:0016567">
    <property type="term" value="P:protein ubiquitination"/>
    <property type="evidence" value="ECO:0007669"/>
    <property type="project" value="InterPro"/>
</dbReference>
<dbReference type="InterPro" id="IPR002867">
    <property type="entry name" value="IBR_dom"/>
</dbReference>
<accession>A0A9W7G2Y8</accession>
<keyword evidence="6 9" id="KW-0863">Zinc-finger</keyword>
<evidence type="ECO:0000256" key="4">
    <source>
        <dbReference type="ARBA" id="ARBA00022723"/>
    </source>
</evidence>
<dbReference type="SMART" id="SM00647">
    <property type="entry name" value="IBR"/>
    <property type="match status" value="2"/>
</dbReference>
<evidence type="ECO:0000313" key="13">
    <source>
        <dbReference type="EMBL" id="GMI33680.1"/>
    </source>
</evidence>
<dbReference type="InterPro" id="IPR031127">
    <property type="entry name" value="E3_UB_ligase_RBR"/>
</dbReference>
<keyword evidence="8" id="KW-0862">Zinc</keyword>
<dbReference type="PROSITE" id="PS51873">
    <property type="entry name" value="TRIAD"/>
    <property type="match status" value="1"/>
</dbReference>
<keyword evidence="14" id="KW-1185">Reference proteome</keyword>
<keyword evidence="4" id="KW-0479">Metal-binding</keyword>
<evidence type="ECO:0000313" key="14">
    <source>
        <dbReference type="Proteomes" id="UP001165065"/>
    </source>
</evidence>
<dbReference type="InterPro" id="IPR013083">
    <property type="entry name" value="Znf_RING/FYVE/PHD"/>
</dbReference>
<evidence type="ECO:0000256" key="9">
    <source>
        <dbReference type="PROSITE-ProRule" id="PRU00175"/>
    </source>
</evidence>
<keyword evidence="5" id="KW-0677">Repeat</keyword>
<evidence type="ECO:0000259" key="12">
    <source>
        <dbReference type="PROSITE" id="PS51873"/>
    </source>
</evidence>
<dbReference type="GO" id="GO:0008270">
    <property type="term" value="F:zinc ion binding"/>
    <property type="evidence" value="ECO:0007669"/>
    <property type="project" value="UniProtKB-KW"/>
</dbReference>
<evidence type="ECO:0000259" key="11">
    <source>
        <dbReference type="PROSITE" id="PS50089"/>
    </source>
</evidence>
<dbReference type="EMBL" id="BRYA01000034">
    <property type="protein sequence ID" value="GMI33680.1"/>
    <property type="molecule type" value="Genomic_DNA"/>
</dbReference>
<dbReference type="InterPro" id="IPR001841">
    <property type="entry name" value="Znf_RING"/>
</dbReference>
<evidence type="ECO:0000256" key="8">
    <source>
        <dbReference type="ARBA" id="ARBA00022833"/>
    </source>
</evidence>
<evidence type="ECO:0000256" key="2">
    <source>
        <dbReference type="ARBA" id="ARBA00012251"/>
    </source>
</evidence>
<dbReference type="InterPro" id="IPR048962">
    <property type="entry name" value="ARIH1-like_UBL"/>
</dbReference>
<protein>
    <recommendedName>
        <fullName evidence="2">RBR-type E3 ubiquitin transferase</fullName>
        <ecNumber evidence="2">2.3.2.31</ecNumber>
    </recommendedName>
</protein>
<dbReference type="Pfam" id="PF22191">
    <property type="entry name" value="IBR_1"/>
    <property type="match status" value="1"/>
</dbReference>
<feature type="region of interest" description="Disordered" evidence="10">
    <location>
        <begin position="1"/>
        <end position="100"/>
    </location>
</feature>
<gene>
    <name evidence="13" type="ORF">TrCOL_g737</name>
</gene>
<dbReference type="SUPFAM" id="SSF57850">
    <property type="entry name" value="RING/U-box"/>
    <property type="match status" value="3"/>
</dbReference>